<evidence type="ECO:0000259" key="7">
    <source>
        <dbReference type="PROSITE" id="PS50011"/>
    </source>
</evidence>
<dbReference type="EMBL" id="WBMS02000030">
    <property type="protein sequence ID" value="MWA04731.1"/>
    <property type="molecule type" value="Genomic_DNA"/>
</dbReference>
<evidence type="ECO:0000313" key="8">
    <source>
        <dbReference type="EMBL" id="MWA04731.1"/>
    </source>
</evidence>
<dbReference type="GO" id="GO:0004674">
    <property type="term" value="F:protein serine/threonine kinase activity"/>
    <property type="evidence" value="ECO:0007669"/>
    <property type="project" value="TreeGrafter"/>
</dbReference>
<organism evidence="8 9">
    <name type="scientific">Actinomadura physcomitrii</name>
    <dbReference type="NCBI Taxonomy" id="2650748"/>
    <lineage>
        <taxon>Bacteria</taxon>
        <taxon>Bacillati</taxon>
        <taxon>Actinomycetota</taxon>
        <taxon>Actinomycetes</taxon>
        <taxon>Streptosporangiales</taxon>
        <taxon>Thermomonosporaceae</taxon>
        <taxon>Actinomadura</taxon>
    </lineage>
</organism>
<dbReference type="RefSeq" id="WP_151597235.1">
    <property type="nucleotide sequence ID" value="NZ_WBMS02000030.1"/>
</dbReference>
<dbReference type="InterPro" id="IPR008271">
    <property type="entry name" value="Ser/Thr_kinase_AS"/>
</dbReference>
<dbReference type="AlphaFoldDB" id="A0A6I4MME7"/>
<evidence type="ECO:0000256" key="5">
    <source>
        <dbReference type="PROSITE-ProRule" id="PRU10141"/>
    </source>
</evidence>
<keyword evidence="2 5" id="KW-0547">Nucleotide-binding</keyword>
<dbReference type="InterPro" id="IPR000719">
    <property type="entry name" value="Prot_kinase_dom"/>
</dbReference>
<evidence type="ECO:0000256" key="1">
    <source>
        <dbReference type="ARBA" id="ARBA00022679"/>
    </source>
</evidence>
<dbReference type="Pfam" id="PF00069">
    <property type="entry name" value="Pkinase"/>
    <property type="match status" value="1"/>
</dbReference>
<keyword evidence="1" id="KW-0808">Transferase</keyword>
<sequence length="289" mass="30384">MKSEGTGPLRPGDPENVGGYALAGLLGEGGMGQVFLGRTRAGRLVAVKLIRPEYARQETFRERFAREVEAARKVGGFHTALVVDADPLAPRPWMATAYIPGPSLQTHVDEHGGMDAADVRRIGAQLVEGLSAIHACGLVHRDLKPSNVILGEDGARIIDFGIARAVDARTLTAAGSMIGSYAYMSPEQVQGAEVTPAGDVFSLGSVLAFMAGGKAPFRAESVPGMVNGIVNGDPDLTAVPDSLKSRCCAGERCSPPGRPESSRRCSCPWSCWGASTGIPRGRPPRSPRP</sequence>
<evidence type="ECO:0000256" key="4">
    <source>
        <dbReference type="ARBA" id="ARBA00022840"/>
    </source>
</evidence>
<dbReference type="PROSITE" id="PS00108">
    <property type="entry name" value="PROTEIN_KINASE_ST"/>
    <property type="match status" value="1"/>
</dbReference>
<reference evidence="8" key="1">
    <citation type="submission" date="2019-12" db="EMBL/GenBank/DDBJ databases">
        <title>Actinomadura physcomitrii sp. nov., a novel actinomycete isolated from moss [Physcomitrium sphaericum (Ludw) Fuernr].</title>
        <authorList>
            <person name="Zhuang X."/>
        </authorList>
    </citation>
    <scope>NUCLEOTIDE SEQUENCE [LARGE SCALE GENOMIC DNA]</scope>
    <source>
        <strain evidence="8">LD22</strain>
    </source>
</reference>
<evidence type="ECO:0000256" key="2">
    <source>
        <dbReference type="ARBA" id="ARBA00022741"/>
    </source>
</evidence>
<comment type="caution">
    <text evidence="8">The sequence shown here is derived from an EMBL/GenBank/DDBJ whole genome shotgun (WGS) entry which is preliminary data.</text>
</comment>
<proteinExistence type="predicted"/>
<dbReference type="PANTHER" id="PTHR43289">
    <property type="entry name" value="MITOGEN-ACTIVATED PROTEIN KINASE KINASE KINASE 20-RELATED"/>
    <property type="match status" value="1"/>
</dbReference>
<keyword evidence="9" id="KW-1185">Reference proteome</keyword>
<keyword evidence="4 5" id="KW-0067">ATP-binding</keyword>
<feature type="compositionally biased region" description="Low complexity" evidence="6">
    <location>
        <begin position="264"/>
        <end position="273"/>
    </location>
</feature>
<dbReference type="InterPro" id="IPR017441">
    <property type="entry name" value="Protein_kinase_ATP_BS"/>
</dbReference>
<name>A0A6I4MME7_9ACTN</name>
<dbReference type="CDD" id="cd14014">
    <property type="entry name" value="STKc_PknB_like"/>
    <property type="match status" value="1"/>
</dbReference>
<feature type="domain" description="Protein kinase" evidence="7">
    <location>
        <begin position="20"/>
        <end position="289"/>
    </location>
</feature>
<evidence type="ECO:0000256" key="3">
    <source>
        <dbReference type="ARBA" id="ARBA00022777"/>
    </source>
</evidence>
<dbReference type="SMART" id="SM00220">
    <property type="entry name" value="S_TKc"/>
    <property type="match status" value="1"/>
</dbReference>
<dbReference type="PROSITE" id="PS50011">
    <property type="entry name" value="PROTEIN_KINASE_DOM"/>
    <property type="match status" value="1"/>
</dbReference>
<dbReference type="SUPFAM" id="SSF56112">
    <property type="entry name" value="Protein kinase-like (PK-like)"/>
    <property type="match status" value="1"/>
</dbReference>
<feature type="region of interest" description="Disordered" evidence="6">
    <location>
        <begin position="251"/>
        <end position="289"/>
    </location>
</feature>
<dbReference type="Gene3D" id="1.10.510.10">
    <property type="entry name" value="Transferase(Phosphotransferase) domain 1"/>
    <property type="match status" value="1"/>
</dbReference>
<dbReference type="GO" id="GO:0005524">
    <property type="term" value="F:ATP binding"/>
    <property type="evidence" value="ECO:0007669"/>
    <property type="project" value="UniProtKB-UniRule"/>
</dbReference>
<feature type="binding site" evidence="5">
    <location>
        <position position="48"/>
    </location>
    <ligand>
        <name>ATP</name>
        <dbReference type="ChEBI" id="CHEBI:30616"/>
    </ligand>
</feature>
<protein>
    <submittedName>
        <fullName evidence="8">Protein kinase</fullName>
    </submittedName>
</protein>
<keyword evidence="3 8" id="KW-0418">Kinase</keyword>
<dbReference type="PANTHER" id="PTHR43289:SF34">
    <property type="entry name" value="SERINE_THREONINE-PROTEIN KINASE YBDM-RELATED"/>
    <property type="match status" value="1"/>
</dbReference>
<dbReference type="Proteomes" id="UP000462055">
    <property type="component" value="Unassembled WGS sequence"/>
</dbReference>
<dbReference type="Gene3D" id="3.30.200.20">
    <property type="entry name" value="Phosphorylase Kinase, domain 1"/>
    <property type="match status" value="1"/>
</dbReference>
<dbReference type="PROSITE" id="PS00107">
    <property type="entry name" value="PROTEIN_KINASE_ATP"/>
    <property type="match status" value="1"/>
</dbReference>
<dbReference type="InterPro" id="IPR011009">
    <property type="entry name" value="Kinase-like_dom_sf"/>
</dbReference>
<evidence type="ECO:0000313" key="9">
    <source>
        <dbReference type="Proteomes" id="UP000462055"/>
    </source>
</evidence>
<gene>
    <name evidence="8" type="ORF">F8568_031040</name>
</gene>
<accession>A0A6I4MME7</accession>
<evidence type="ECO:0000256" key="6">
    <source>
        <dbReference type="SAM" id="MobiDB-lite"/>
    </source>
</evidence>